<keyword evidence="4" id="KW-0375">Hydrogen ion transport</keyword>
<dbReference type="PANTHER" id="PTHR11693:SF22">
    <property type="entry name" value="ATP SYNTHASE SUBUNIT GAMMA, MITOCHONDRIAL"/>
    <property type="match status" value="1"/>
</dbReference>
<dbReference type="Proteomes" id="UP001235939">
    <property type="component" value="Chromosome 23"/>
</dbReference>
<evidence type="ECO:0000256" key="6">
    <source>
        <dbReference type="ARBA" id="ARBA00023136"/>
    </source>
</evidence>
<evidence type="ECO:0000256" key="5">
    <source>
        <dbReference type="ARBA" id="ARBA00023065"/>
    </source>
</evidence>
<evidence type="ECO:0000256" key="8">
    <source>
        <dbReference type="ARBA" id="ARBA00023310"/>
    </source>
</evidence>
<evidence type="ECO:0000256" key="1">
    <source>
        <dbReference type="ARBA" id="ARBA00004170"/>
    </source>
</evidence>
<name>A0ABY6LRK1_9ARAC</name>
<dbReference type="InterPro" id="IPR035968">
    <property type="entry name" value="ATP_synth_F1_ATPase_gsu"/>
</dbReference>
<dbReference type="CDD" id="cd12151">
    <property type="entry name" value="F1-ATPase_gamma"/>
    <property type="match status" value="1"/>
</dbReference>
<comment type="subcellular location">
    <subcellularLocation>
        <location evidence="1">Membrane</location>
        <topology evidence="1">Peripheral membrane protein</topology>
    </subcellularLocation>
</comment>
<dbReference type="PRINTS" id="PR00126">
    <property type="entry name" value="ATPASEGAMMA"/>
</dbReference>
<dbReference type="EMBL" id="CP092885">
    <property type="protein sequence ID" value="UYV83706.1"/>
    <property type="molecule type" value="Genomic_DNA"/>
</dbReference>
<keyword evidence="7" id="KW-0139">CF(1)</keyword>
<evidence type="ECO:0000256" key="2">
    <source>
        <dbReference type="ARBA" id="ARBA00007681"/>
    </source>
</evidence>
<proteinExistence type="inferred from homology"/>
<evidence type="ECO:0000256" key="7">
    <source>
        <dbReference type="ARBA" id="ARBA00023196"/>
    </source>
</evidence>
<evidence type="ECO:0000256" key="3">
    <source>
        <dbReference type="ARBA" id="ARBA00022448"/>
    </source>
</evidence>
<organism evidence="9 10">
    <name type="scientific">Cordylochernes scorpioides</name>
    <dbReference type="NCBI Taxonomy" id="51811"/>
    <lineage>
        <taxon>Eukaryota</taxon>
        <taxon>Metazoa</taxon>
        <taxon>Ecdysozoa</taxon>
        <taxon>Arthropoda</taxon>
        <taxon>Chelicerata</taxon>
        <taxon>Arachnida</taxon>
        <taxon>Pseudoscorpiones</taxon>
        <taxon>Cheliferoidea</taxon>
        <taxon>Chernetidae</taxon>
        <taxon>Cordylochernes</taxon>
    </lineage>
</organism>
<reference evidence="9 10" key="1">
    <citation type="submission" date="2022-03" db="EMBL/GenBank/DDBJ databases">
        <title>A chromosomal length assembly of Cordylochernes scorpioides.</title>
        <authorList>
            <person name="Zeh D."/>
            <person name="Zeh J."/>
        </authorList>
    </citation>
    <scope>NUCLEOTIDE SEQUENCE [LARGE SCALE GENOMIC DNA]</scope>
    <source>
        <strain evidence="9">IN4F17</strain>
        <tissue evidence="9">Whole Body</tissue>
    </source>
</reference>
<keyword evidence="3" id="KW-0813">Transport</keyword>
<dbReference type="SUPFAM" id="SSF52943">
    <property type="entry name" value="ATP synthase (F1-ATPase), gamma subunit"/>
    <property type="match status" value="1"/>
</dbReference>
<sequence>MKMVSAAKYARAERELKSARSYGLGAQTFYEQAELNKEEEAEKPKPTLLIAVSSDRGLCGAIHSSVGKRIKAISGPAAEAQTQIICVGDKARALLQRDYANCITQVFTDFGKKPPIFQDAVVVANAILAGGQDFTIGSVIYNRFKSVVSYETKEAPVYSSEVVNQSSKIALYDSVDAEVLQSYQEFTLASIIYYAMKENACSEQSSRMTAMDGASKNAGKNFVQMRIVVVVSYPLFEAVPNTEAFAADSNMSTDAVPPYPWSGTPAEVQQLGQLKSGFLKRSFSSSNNAAKRIVVVSVLQVEFDFW</sequence>
<dbReference type="PANTHER" id="PTHR11693">
    <property type="entry name" value="ATP SYNTHASE GAMMA CHAIN"/>
    <property type="match status" value="1"/>
</dbReference>
<keyword evidence="8" id="KW-0066">ATP synthesis</keyword>
<dbReference type="Gene3D" id="3.40.1380.10">
    <property type="match status" value="1"/>
</dbReference>
<comment type="similarity">
    <text evidence="2">Belongs to the ATPase gamma chain family.</text>
</comment>
<keyword evidence="6" id="KW-0472">Membrane</keyword>
<dbReference type="Pfam" id="PF00231">
    <property type="entry name" value="ATP-synt"/>
    <property type="match status" value="1"/>
</dbReference>
<dbReference type="InterPro" id="IPR000131">
    <property type="entry name" value="ATP_synth_F1_gsu"/>
</dbReference>
<evidence type="ECO:0000313" key="10">
    <source>
        <dbReference type="Proteomes" id="UP001235939"/>
    </source>
</evidence>
<evidence type="ECO:0000256" key="4">
    <source>
        <dbReference type="ARBA" id="ARBA00022781"/>
    </source>
</evidence>
<gene>
    <name evidence="9" type="ORF">LAZ67_23002178</name>
</gene>
<accession>A0ABY6LRK1</accession>
<protein>
    <submittedName>
        <fullName evidence="9">ATP5C1</fullName>
    </submittedName>
</protein>
<keyword evidence="10" id="KW-1185">Reference proteome</keyword>
<evidence type="ECO:0000313" key="9">
    <source>
        <dbReference type="EMBL" id="UYV83706.1"/>
    </source>
</evidence>
<keyword evidence="5" id="KW-0406">Ion transport</keyword>